<protein>
    <submittedName>
        <fullName evidence="3">Uncharacterized protein</fullName>
    </submittedName>
</protein>
<dbReference type="OrthoDB" id="3176171at2759"/>
<evidence type="ECO:0000313" key="3">
    <source>
        <dbReference type="EMBL" id="RAL63663.1"/>
    </source>
</evidence>
<dbReference type="EMBL" id="QKRW01000018">
    <property type="protein sequence ID" value="RAL63663.1"/>
    <property type="molecule type" value="Genomic_DNA"/>
</dbReference>
<evidence type="ECO:0000256" key="2">
    <source>
        <dbReference type="SAM" id="MobiDB-lite"/>
    </source>
</evidence>
<dbReference type="AlphaFoldDB" id="A0A395IW71"/>
<comment type="caution">
    <text evidence="3">The sequence shown here is derived from an EMBL/GenBank/DDBJ whole genome shotgun (WGS) entry which is preliminary data.</text>
</comment>
<dbReference type="SUPFAM" id="SSF57997">
    <property type="entry name" value="Tropomyosin"/>
    <property type="match status" value="1"/>
</dbReference>
<feature type="region of interest" description="Disordered" evidence="2">
    <location>
        <begin position="1"/>
        <end position="91"/>
    </location>
</feature>
<feature type="coiled-coil region" evidence="1">
    <location>
        <begin position="175"/>
        <end position="223"/>
    </location>
</feature>
<proteinExistence type="predicted"/>
<dbReference type="Proteomes" id="UP000249056">
    <property type="component" value="Unassembled WGS sequence"/>
</dbReference>
<feature type="compositionally biased region" description="Polar residues" evidence="2">
    <location>
        <begin position="118"/>
        <end position="129"/>
    </location>
</feature>
<evidence type="ECO:0000313" key="4">
    <source>
        <dbReference type="Proteomes" id="UP000249056"/>
    </source>
</evidence>
<keyword evidence="4" id="KW-1185">Reference proteome</keyword>
<evidence type="ECO:0000256" key="1">
    <source>
        <dbReference type="SAM" id="Coils"/>
    </source>
</evidence>
<organism evidence="3 4">
    <name type="scientific">Monilinia fructigena</name>
    <dbReference type="NCBI Taxonomy" id="38457"/>
    <lineage>
        <taxon>Eukaryota</taxon>
        <taxon>Fungi</taxon>
        <taxon>Dikarya</taxon>
        <taxon>Ascomycota</taxon>
        <taxon>Pezizomycotina</taxon>
        <taxon>Leotiomycetes</taxon>
        <taxon>Helotiales</taxon>
        <taxon>Sclerotiniaceae</taxon>
        <taxon>Monilinia</taxon>
    </lineage>
</organism>
<name>A0A395IW71_9HELO</name>
<gene>
    <name evidence="3" type="ORF">DID88_003706</name>
</gene>
<accession>A0A395IW71</accession>
<sequence>MRSRLPSKMPQPATLKRQNDKSSNEPAAKRKTLVERAGEPASTLTRTPSVRKPSVQGASLVDMKSNFTQPRNTSHSSSVSSRTPSVSSRHTSSSSFFQKCWAWTTKVCFRFTPTVIQSTSTTSRPNTSLAKGRPHASKDSTSSDDEAFDVRGRLDTMEAMYAKLASTVDGTNKDHDNLRNAVSVYKAKLDELEGLRTHLTSSNQTLQTNLDDTAQRLSMIQQRLIEATTALDDNIRAHRLEMDDVNRSHRNERDR</sequence>
<feature type="compositionally biased region" description="Low complexity" evidence="2">
    <location>
        <begin position="74"/>
        <end position="91"/>
    </location>
</feature>
<reference evidence="3 4" key="1">
    <citation type="submission" date="2018-06" db="EMBL/GenBank/DDBJ databases">
        <title>Genome Sequence of the Brown Rot Fungal Pathogen Monilinia fructigena.</title>
        <authorList>
            <person name="Landi L."/>
            <person name="De Miccolis Angelini R.M."/>
            <person name="Pollastro S."/>
            <person name="Abate D."/>
            <person name="Faretra F."/>
            <person name="Romanazzi G."/>
        </authorList>
    </citation>
    <scope>NUCLEOTIDE SEQUENCE [LARGE SCALE GENOMIC DNA]</scope>
    <source>
        <strain evidence="3 4">Mfrg269</strain>
    </source>
</reference>
<feature type="region of interest" description="Disordered" evidence="2">
    <location>
        <begin position="118"/>
        <end position="148"/>
    </location>
</feature>
<keyword evidence="1" id="KW-0175">Coiled coil</keyword>